<name>A0ABV9Y2E8_9PSEU</name>
<dbReference type="PANTHER" id="PTHR46889">
    <property type="entry name" value="TRANSPOSASE INSF FOR INSERTION SEQUENCE IS3B-RELATED"/>
    <property type="match status" value="1"/>
</dbReference>
<dbReference type="Pfam" id="PF13683">
    <property type="entry name" value="rve_3"/>
    <property type="match status" value="1"/>
</dbReference>
<protein>
    <submittedName>
        <fullName evidence="2">Integrase core domain-containing protein</fullName>
    </submittedName>
</protein>
<comment type="caution">
    <text evidence="2">The sequence shown here is derived from an EMBL/GenBank/DDBJ whole genome shotgun (WGS) entry which is preliminary data.</text>
</comment>
<feature type="domain" description="Integrase catalytic" evidence="1">
    <location>
        <begin position="16"/>
        <end position="77"/>
    </location>
</feature>
<dbReference type="InterPro" id="IPR001584">
    <property type="entry name" value="Integrase_cat-core"/>
</dbReference>
<keyword evidence="3" id="KW-1185">Reference proteome</keyword>
<dbReference type="SUPFAM" id="SSF53098">
    <property type="entry name" value="Ribonuclease H-like"/>
    <property type="match status" value="1"/>
</dbReference>
<evidence type="ECO:0000313" key="2">
    <source>
        <dbReference type="EMBL" id="MFC5055912.1"/>
    </source>
</evidence>
<organism evidence="2 3">
    <name type="scientific">Saccharothrix xinjiangensis</name>
    <dbReference type="NCBI Taxonomy" id="204798"/>
    <lineage>
        <taxon>Bacteria</taxon>
        <taxon>Bacillati</taxon>
        <taxon>Actinomycetota</taxon>
        <taxon>Actinomycetes</taxon>
        <taxon>Pseudonocardiales</taxon>
        <taxon>Pseudonocardiaceae</taxon>
        <taxon>Saccharothrix</taxon>
    </lineage>
</organism>
<evidence type="ECO:0000259" key="1">
    <source>
        <dbReference type="Pfam" id="PF13683"/>
    </source>
</evidence>
<dbReference type="PANTHER" id="PTHR46889:SF4">
    <property type="entry name" value="TRANSPOSASE INSO FOR INSERTION SEQUENCE ELEMENT IS911B-RELATED"/>
    <property type="match status" value="1"/>
</dbReference>
<dbReference type="RefSeq" id="WP_344040788.1">
    <property type="nucleotide sequence ID" value="NZ_BAAAKE010000025.1"/>
</dbReference>
<dbReference type="InterPro" id="IPR050900">
    <property type="entry name" value="Transposase_IS3/IS150/IS904"/>
</dbReference>
<dbReference type="EMBL" id="JBHSJB010000017">
    <property type="protein sequence ID" value="MFC5055912.1"/>
    <property type="molecule type" value="Genomic_DNA"/>
</dbReference>
<gene>
    <name evidence="2" type="ORF">ACFPFM_19405</name>
</gene>
<dbReference type="Proteomes" id="UP001595833">
    <property type="component" value="Unassembled WGS sequence"/>
</dbReference>
<proteinExistence type="predicted"/>
<accession>A0ABV9Y2E8</accession>
<reference evidence="3" key="1">
    <citation type="journal article" date="2019" name="Int. J. Syst. Evol. Microbiol.">
        <title>The Global Catalogue of Microorganisms (GCM) 10K type strain sequencing project: providing services to taxonomists for standard genome sequencing and annotation.</title>
        <authorList>
            <consortium name="The Broad Institute Genomics Platform"/>
            <consortium name="The Broad Institute Genome Sequencing Center for Infectious Disease"/>
            <person name="Wu L."/>
            <person name="Ma J."/>
        </authorList>
    </citation>
    <scope>NUCLEOTIDE SEQUENCE [LARGE SCALE GENOMIC DNA]</scope>
    <source>
        <strain evidence="3">KCTC 12848</strain>
    </source>
</reference>
<sequence>MRYTQRLAEAGAIASVGSKRDSYDNALAEAFNSIFKAELVRNKGPWRGIDDLEIAVTEYIDWYNHCRLHGELGLIPPVEHETNHHHTTAPVPTPSG</sequence>
<evidence type="ECO:0000313" key="3">
    <source>
        <dbReference type="Proteomes" id="UP001595833"/>
    </source>
</evidence>
<dbReference type="InterPro" id="IPR012337">
    <property type="entry name" value="RNaseH-like_sf"/>
</dbReference>